<protein>
    <submittedName>
        <fullName evidence="3">Uncharacterized protein</fullName>
    </submittedName>
</protein>
<proteinExistence type="predicted"/>
<keyword evidence="2" id="KW-1133">Transmembrane helix</keyword>
<reference evidence="3" key="1">
    <citation type="submission" date="2020-07" db="EMBL/GenBank/DDBJ databases">
        <title>Draft Genome Sequence of a Deep-Sea Yeast, Naganishia (Cryptococcus) liquefaciens strain N6.</title>
        <authorList>
            <person name="Han Y.W."/>
            <person name="Kajitani R."/>
            <person name="Morimoto H."/>
            <person name="Parhat M."/>
            <person name="Tsubouchi H."/>
            <person name="Bakenova O."/>
            <person name="Ogata M."/>
            <person name="Argunhan B."/>
            <person name="Aoki R."/>
            <person name="Kajiwara S."/>
            <person name="Itoh T."/>
            <person name="Iwasaki H."/>
        </authorList>
    </citation>
    <scope>NUCLEOTIDE SEQUENCE</scope>
    <source>
        <strain evidence="3">N6</strain>
    </source>
</reference>
<keyword evidence="2" id="KW-0812">Transmembrane</keyword>
<feature type="compositionally biased region" description="Low complexity" evidence="1">
    <location>
        <begin position="168"/>
        <end position="191"/>
    </location>
</feature>
<keyword evidence="4" id="KW-1185">Reference proteome</keyword>
<dbReference type="PANTHER" id="PTHR41390">
    <property type="entry name" value="CHROMOSOME 7, WHOLE GENOME SHOTGUN SEQUENCE"/>
    <property type="match status" value="1"/>
</dbReference>
<organism evidence="3 4">
    <name type="scientific">Naganishia liquefaciens</name>
    <dbReference type="NCBI Taxonomy" id="104408"/>
    <lineage>
        <taxon>Eukaryota</taxon>
        <taxon>Fungi</taxon>
        <taxon>Dikarya</taxon>
        <taxon>Basidiomycota</taxon>
        <taxon>Agaricomycotina</taxon>
        <taxon>Tremellomycetes</taxon>
        <taxon>Filobasidiales</taxon>
        <taxon>Filobasidiaceae</taxon>
        <taxon>Naganishia</taxon>
    </lineage>
</organism>
<gene>
    <name evidence="3" type="ORF">NliqN6_0617</name>
</gene>
<evidence type="ECO:0000313" key="3">
    <source>
        <dbReference type="EMBL" id="GHJ84215.1"/>
    </source>
</evidence>
<sequence length="300" mass="31703">MHAAPTIDPDSPLLVAKATAALALLGATTGGTLAVLRAQHPLPLVLGMGLNGAVAGLSFFGIREYVVSPLLVASLDGPGYRRRRQLASASAPAVDVVTPTNEISLMRNDRVMDSALAGGIAGSSISGLVRGRRTIPASFITSALITAALQYTTNTIRVTRVQTLLARQSQSQSQPQPQSDTSVPVPSSTEPSAHDAPTTTTTWLDRIASALGKWSPVRKLSDDEYAQILRRQKAEVQEALDAWEQWMGATGASGTSPVADGAVAPRGKRPEINVEQATRELDSLERKIRALEDKVRGVEG</sequence>
<dbReference type="OrthoDB" id="3366659at2759"/>
<comment type="caution">
    <text evidence="3">The sequence shown here is derived from an EMBL/GenBank/DDBJ whole genome shotgun (WGS) entry which is preliminary data.</text>
</comment>
<dbReference type="PANTHER" id="PTHR41390:SF1">
    <property type="entry name" value="NADH-UBIQUINONE OXIDOREDUCTASE 213 KDA SUBUNIT"/>
    <property type="match status" value="1"/>
</dbReference>
<evidence type="ECO:0000313" key="4">
    <source>
        <dbReference type="Proteomes" id="UP000620104"/>
    </source>
</evidence>
<evidence type="ECO:0000256" key="2">
    <source>
        <dbReference type="SAM" id="Phobius"/>
    </source>
</evidence>
<keyword evidence="2" id="KW-0472">Membrane</keyword>
<accession>A0A8H3TNA3</accession>
<evidence type="ECO:0000256" key="1">
    <source>
        <dbReference type="SAM" id="MobiDB-lite"/>
    </source>
</evidence>
<feature type="transmembrane region" description="Helical" evidence="2">
    <location>
        <begin position="14"/>
        <end position="36"/>
    </location>
</feature>
<name>A0A8H3TNA3_9TREE</name>
<feature type="region of interest" description="Disordered" evidence="1">
    <location>
        <begin position="167"/>
        <end position="200"/>
    </location>
</feature>
<dbReference type="EMBL" id="BLZA01000007">
    <property type="protein sequence ID" value="GHJ84215.1"/>
    <property type="molecule type" value="Genomic_DNA"/>
</dbReference>
<dbReference type="Proteomes" id="UP000620104">
    <property type="component" value="Unassembled WGS sequence"/>
</dbReference>
<dbReference type="AlphaFoldDB" id="A0A8H3TNA3"/>